<evidence type="ECO:0000256" key="8">
    <source>
        <dbReference type="ARBA" id="ARBA00023143"/>
    </source>
</evidence>
<dbReference type="InterPro" id="IPR045851">
    <property type="entry name" value="AMP-bd_C_sf"/>
</dbReference>
<keyword evidence="5 11" id="KW-0812">Transmembrane</keyword>
<organism evidence="15 16">
    <name type="scientific">Caminibacter pacificus</name>
    <dbReference type="NCBI Taxonomy" id="1424653"/>
    <lineage>
        <taxon>Bacteria</taxon>
        <taxon>Pseudomonadati</taxon>
        <taxon>Campylobacterota</taxon>
        <taxon>Epsilonproteobacteria</taxon>
        <taxon>Nautiliales</taxon>
        <taxon>Nautiliaceae</taxon>
        <taxon>Caminibacter</taxon>
    </lineage>
</organism>
<dbReference type="Pfam" id="PF01514">
    <property type="entry name" value="YscJ_FliF"/>
    <property type="match status" value="1"/>
</dbReference>
<keyword evidence="10" id="KW-0175">Coiled coil</keyword>
<dbReference type="GO" id="GO:0071973">
    <property type="term" value="P:bacterial-type flagellum-dependent cell motility"/>
    <property type="evidence" value="ECO:0007669"/>
    <property type="project" value="InterPro"/>
</dbReference>
<dbReference type="Pfam" id="PF08345">
    <property type="entry name" value="YscJ_FliF_C"/>
    <property type="match status" value="1"/>
</dbReference>
<dbReference type="Proteomes" id="UP000272781">
    <property type="component" value="Unassembled WGS sequence"/>
</dbReference>
<evidence type="ECO:0000256" key="10">
    <source>
        <dbReference type="SAM" id="Coils"/>
    </source>
</evidence>
<evidence type="ECO:0000256" key="5">
    <source>
        <dbReference type="ARBA" id="ARBA00022692"/>
    </source>
</evidence>
<reference evidence="17" key="1">
    <citation type="submission" date="2018-03" db="EMBL/GenBank/DDBJ databases">
        <title>A comparative analysis of the Nautiliaceae.</title>
        <authorList>
            <person name="Grosche A."/>
            <person name="Smedile F."/>
            <person name="Vetriani C."/>
        </authorList>
    </citation>
    <scope>NUCLEOTIDE SEQUENCE [LARGE SCALE GENOMIC DNA]</scope>
    <source>
        <strain evidence="17">TB6</strain>
    </source>
</reference>
<name>A0AAJ4RCM3_9BACT</name>
<evidence type="ECO:0000256" key="2">
    <source>
        <dbReference type="ARBA" id="ARBA00004651"/>
    </source>
</evidence>
<feature type="transmembrane region" description="Helical" evidence="11">
    <location>
        <begin position="440"/>
        <end position="461"/>
    </location>
</feature>
<evidence type="ECO:0000313" key="14">
    <source>
        <dbReference type="EMBL" id="QCI27996.1"/>
    </source>
</evidence>
<evidence type="ECO:0000313" key="17">
    <source>
        <dbReference type="Proteomes" id="UP000298805"/>
    </source>
</evidence>
<dbReference type="PANTHER" id="PTHR30046">
    <property type="entry name" value="FLAGELLAR M-RING PROTEIN"/>
    <property type="match status" value="1"/>
</dbReference>
<evidence type="ECO:0000256" key="6">
    <source>
        <dbReference type="ARBA" id="ARBA00022989"/>
    </source>
</evidence>
<keyword evidence="4" id="KW-1003">Cell membrane</keyword>
<dbReference type="GO" id="GO:0003774">
    <property type="term" value="F:cytoskeletal motor activity"/>
    <property type="evidence" value="ECO:0007669"/>
    <property type="project" value="InterPro"/>
</dbReference>
<feature type="domain" description="Flagellar M-ring N-terminal" evidence="12">
    <location>
        <begin position="50"/>
        <end position="221"/>
    </location>
</feature>
<feature type="domain" description="Flagellar M-ring C-terminal" evidence="13">
    <location>
        <begin position="256"/>
        <end position="418"/>
    </location>
</feature>
<dbReference type="InterPro" id="IPR043427">
    <property type="entry name" value="YscJ/FliF"/>
</dbReference>
<feature type="coiled-coil region" evidence="10">
    <location>
        <begin position="484"/>
        <end position="538"/>
    </location>
</feature>
<evidence type="ECO:0000256" key="7">
    <source>
        <dbReference type="ARBA" id="ARBA00023136"/>
    </source>
</evidence>
<evidence type="ECO:0000259" key="12">
    <source>
        <dbReference type="Pfam" id="PF01514"/>
    </source>
</evidence>
<keyword evidence="6 11" id="KW-1133">Transmembrane helix</keyword>
<sequence>MNFEALFKQIIDFFNRLNKTQKYIIIGSIVAVIAIISFLVVFNTTSSKKTPGYAILFENLKPQDAALIVQYLDKKQIPYKIPQNGVIEVPKEMVQKVRLDVAAQGLPKSSKVGFELFDKSSFGATDFEQRIKYLRALEGELARTIESIAAVEEAKVNIAIPKPSVFVDKQLPPTASVLIKLRPNMILTPKQIQGIKWLVASAVPGLKPDNVKIVDQYGNPLGENDELTQNNELLKTEMLYRKRMEKALEDKIVSILAPIVGGKDRVVAKVSMDIDFSQVKSKSTIYSPDNVVRSEQTLEESRVGMKPKEVGGVPGVVSNIGPVQGTKGGQVIDKYNKSETTTNYEISTTIKDVKEPFAKIKRITAAVVVDGHYKDVNGTKKYIPLSPLELKNIENLVKNAIGYDPKRGDSVTVSSFEFAKTTASANTTPTGKIMYIMENYLGPFAPVFKYLFLAIVLFVFYKKVITPFTQKMLEVKVEEEELPKPELEINEEELETTYDKIKELKEKVEQQLGISSDLNEEELKYEVLLERITKMVEENTEQVAKVLENLIKEEHPEGT</sequence>
<keyword evidence="7 11" id="KW-0472">Membrane</keyword>
<dbReference type="PIRSF" id="PIRSF004862">
    <property type="entry name" value="FliF"/>
    <property type="match status" value="1"/>
</dbReference>
<comment type="subcellular location">
    <subcellularLocation>
        <location evidence="1 9">Bacterial flagellum basal body</location>
    </subcellularLocation>
    <subcellularLocation>
        <location evidence="2">Cell membrane</location>
        <topology evidence="2">Multi-pass membrane protein</topology>
    </subcellularLocation>
</comment>
<protein>
    <recommendedName>
        <fullName evidence="9">Flagellar M-ring protein</fullName>
    </recommendedName>
</protein>
<keyword evidence="8 9" id="KW-0975">Bacterial flagellum</keyword>
<proteinExistence type="inferred from homology"/>
<dbReference type="EMBL" id="CP027432">
    <property type="protein sequence ID" value="QCI27996.1"/>
    <property type="molecule type" value="Genomic_DNA"/>
</dbReference>
<dbReference type="EMBL" id="RJVK01000002">
    <property type="protein sequence ID" value="ROR39818.1"/>
    <property type="molecule type" value="Genomic_DNA"/>
</dbReference>
<reference evidence="14" key="3">
    <citation type="submission" date="2019-06" db="EMBL/GenBank/DDBJ databases">
        <title>A comparative analysis of the Nautiliaceae.</title>
        <authorList>
            <person name="Grosche A."/>
            <person name="Smedile F."/>
            <person name="Vetriani C."/>
        </authorList>
    </citation>
    <scope>NUCLEOTIDE SEQUENCE</scope>
    <source>
        <strain evidence="14">TB6</strain>
    </source>
</reference>
<comment type="function">
    <text evidence="9">The M ring may be actively involved in energy transduction.</text>
</comment>
<dbReference type="AlphaFoldDB" id="A0AAJ4RCM3"/>
<dbReference type="Proteomes" id="UP000298805">
    <property type="component" value="Chromosome"/>
</dbReference>
<keyword evidence="15" id="KW-0969">Cilium</keyword>
<evidence type="ECO:0000313" key="15">
    <source>
        <dbReference type="EMBL" id="ROR39818.1"/>
    </source>
</evidence>
<evidence type="ECO:0000259" key="13">
    <source>
        <dbReference type="Pfam" id="PF08345"/>
    </source>
</evidence>
<dbReference type="PRINTS" id="PR01009">
    <property type="entry name" value="FLGMRINGFLIF"/>
</dbReference>
<evidence type="ECO:0000256" key="9">
    <source>
        <dbReference type="PIRNR" id="PIRNR004862"/>
    </source>
</evidence>
<evidence type="ECO:0000256" key="1">
    <source>
        <dbReference type="ARBA" id="ARBA00004117"/>
    </source>
</evidence>
<dbReference type="InterPro" id="IPR000067">
    <property type="entry name" value="FlgMring_FliF"/>
</dbReference>
<keyword evidence="17" id="KW-1185">Reference proteome</keyword>
<keyword evidence="15" id="KW-0966">Cell projection</keyword>
<evidence type="ECO:0000256" key="4">
    <source>
        <dbReference type="ARBA" id="ARBA00022475"/>
    </source>
</evidence>
<evidence type="ECO:0000256" key="3">
    <source>
        <dbReference type="ARBA" id="ARBA00007971"/>
    </source>
</evidence>
<evidence type="ECO:0000313" key="16">
    <source>
        <dbReference type="Proteomes" id="UP000272781"/>
    </source>
</evidence>
<accession>A0AAJ4RCM3</accession>
<dbReference type="InterPro" id="IPR013556">
    <property type="entry name" value="Flag_M-ring_C"/>
</dbReference>
<dbReference type="InterPro" id="IPR006182">
    <property type="entry name" value="FliF_N_dom"/>
</dbReference>
<comment type="similarity">
    <text evidence="3 9">Belongs to the FliF family.</text>
</comment>
<gene>
    <name evidence="14" type="primary">fliF</name>
    <name evidence="14" type="ORF">C6V80_03165</name>
    <name evidence="15" type="ORF">EDC58_0793</name>
</gene>
<dbReference type="RefSeq" id="WP_123352210.1">
    <property type="nucleotide sequence ID" value="NZ_CP027432.2"/>
</dbReference>
<dbReference type="Gene3D" id="3.30.300.30">
    <property type="match status" value="1"/>
</dbReference>
<dbReference type="GO" id="GO:0005886">
    <property type="term" value="C:plasma membrane"/>
    <property type="evidence" value="ECO:0007669"/>
    <property type="project" value="UniProtKB-SubCell"/>
</dbReference>
<dbReference type="GO" id="GO:0009431">
    <property type="term" value="C:bacterial-type flagellum basal body, MS ring"/>
    <property type="evidence" value="ECO:0007669"/>
    <property type="project" value="InterPro"/>
</dbReference>
<evidence type="ECO:0000256" key="11">
    <source>
        <dbReference type="SAM" id="Phobius"/>
    </source>
</evidence>
<feature type="transmembrane region" description="Helical" evidence="11">
    <location>
        <begin position="23"/>
        <end position="42"/>
    </location>
</feature>
<keyword evidence="15" id="KW-0282">Flagellum</keyword>
<reference evidence="15 16" key="2">
    <citation type="submission" date="2018-11" db="EMBL/GenBank/DDBJ databases">
        <title>Genomic Encyclopedia of Type Strains, Phase IV (KMG-IV): sequencing the most valuable type-strain genomes for metagenomic binning, comparative biology and taxonomic classification.</title>
        <authorList>
            <person name="Goeker M."/>
        </authorList>
    </citation>
    <scope>NUCLEOTIDE SEQUENCE [LARGE SCALE GENOMIC DNA]</scope>
    <source>
        <strain evidence="15 16">DSM 27783</strain>
    </source>
</reference>
<dbReference type="NCBIfam" id="TIGR00206">
    <property type="entry name" value="fliF"/>
    <property type="match status" value="1"/>
</dbReference>
<dbReference type="PANTHER" id="PTHR30046:SF0">
    <property type="entry name" value="FLAGELLAR M-RING PROTEIN"/>
    <property type="match status" value="1"/>
</dbReference>